<feature type="region of interest" description="Disordered" evidence="1">
    <location>
        <begin position="1837"/>
        <end position="1856"/>
    </location>
</feature>
<feature type="region of interest" description="Disordered" evidence="1">
    <location>
        <begin position="1617"/>
        <end position="1639"/>
    </location>
</feature>
<feature type="region of interest" description="Disordered" evidence="1">
    <location>
        <begin position="1471"/>
        <end position="1492"/>
    </location>
</feature>
<feature type="compositionally biased region" description="Basic and acidic residues" evidence="1">
    <location>
        <begin position="1772"/>
        <end position="1794"/>
    </location>
</feature>
<dbReference type="GeneID" id="108682574"/>
<dbReference type="RefSeq" id="XP_047741114.1">
    <property type="nucleotide sequence ID" value="XM_047885158.1"/>
</dbReference>
<feature type="region of interest" description="Disordered" evidence="1">
    <location>
        <begin position="2248"/>
        <end position="2270"/>
    </location>
</feature>
<feature type="compositionally biased region" description="Basic and acidic residues" evidence="1">
    <location>
        <begin position="1837"/>
        <end position="1846"/>
    </location>
</feature>
<feature type="region of interest" description="Disordered" evidence="1">
    <location>
        <begin position="941"/>
        <end position="960"/>
    </location>
</feature>
<feature type="compositionally biased region" description="Polar residues" evidence="1">
    <location>
        <begin position="1756"/>
        <end position="1768"/>
    </location>
</feature>
<dbReference type="PANTHER" id="PTHR15607:SF18">
    <property type="entry name" value="SYNAPTONEMAL COMPLEX PROTEIN 2-LIKE ISOFORM X1"/>
    <property type="match status" value="1"/>
</dbReference>
<accession>A0A979FY01</accession>
<feature type="compositionally biased region" description="Polar residues" evidence="1">
    <location>
        <begin position="588"/>
        <end position="610"/>
    </location>
</feature>
<feature type="domain" description="Synaptonemal complex protein 2 Spt16M-like" evidence="2">
    <location>
        <begin position="284"/>
        <end position="371"/>
    </location>
</feature>
<feature type="region of interest" description="Disordered" evidence="1">
    <location>
        <begin position="1653"/>
        <end position="1686"/>
    </location>
</feature>
<keyword evidence="3" id="KW-1185">Reference proteome</keyword>
<reference evidence="4" key="1">
    <citation type="submission" date="2025-08" db="UniProtKB">
        <authorList>
            <consortium name="RefSeq"/>
        </authorList>
    </citation>
    <scope>IDENTIFICATION</scope>
    <source>
        <tissue evidence="4">Whole organism</tissue>
    </source>
</reference>
<feature type="compositionally biased region" description="Polar residues" evidence="1">
    <location>
        <begin position="514"/>
        <end position="533"/>
    </location>
</feature>
<evidence type="ECO:0000313" key="4">
    <source>
        <dbReference type="RefSeq" id="XP_047741114.1"/>
    </source>
</evidence>
<evidence type="ECO:0000259" key="2">
    <source>
        <dbReference type="Pfam" id="PF18584"/>
    </source>
</evidence>
<feature type="compositionally biased region" description="Polar residues" evidence="1">
    <location>
        <begin position="2054"/>
        <end position="2068"/>
    </location>
</feature>
<evidence type="ECO:0000313" key="3">
    <source>
        <dbReference type="Proteomes" id="UP000694843"/>
    </source>
</evidence>
<feature type="region of interest" description="Disordered" evidence="1">
    <location>
        <begin position="454"/>
        <end position="533"/>
    </location>
</feature>
<proteinExistence type="predicted"/>
<dbReference type="Pfam" id="PF18584">
    <property type="entry name" value="SYCP2_SLD"/>
    <property type="match status" value="1"/>
</dbReference>
<feature type="compositionally biased region" description="Basic and acidic residues" evidence="1">
    <location>
        <begin position="2259"/>
        <end position="2269"/>
    </location>
</feature>
<sequence length="2396" mass="261690">MACTNVYGATQDLQGIHMSNIVSDDSSEGGAATPLSSKKLLKKLMKLISKGWTQQMLGALLSAAELAKEETDLDAGLMLINILMDAVEKLGNEEQSHLLRTYMTLQDLAEKVKHVPGEQPLSHPYTQIVVNFWESLHQQHLVLVQTLPGSTDHLLTCLGPRLFKSALSPSLCNLFRLIRCKALNGLLERCSSRGRGMFRSSNRNAFNKLPATLEQVGDYDFQTSLVESIFRLSGCSERSANVTRWFPQLPCTLQALFTRIVDFDPDCRRFLNAFNNFLGPSRLVHTYAATSVTLGCLKIVKPNATSYEQLWVDFNLGSESVSVLCDTADSEKPSPDRVWETVIVYTTDVLRGTLQRTLHSDTLCLMLSKPARDYFSSPPSVTSQDNSAEDIHDPNPVFRLVFEPPLPDMVTVASKLFGSNLQIVLMTPKGVHTPSAATPPASLTRGKVSVTHSFARVSRMRAHSSRTETSNSSDRADSSPGLVLSRRQRSKGSSVGARKRPSVSRQREAPIFQGQITGTITPPQVASSHQAKASLSNNLVRRRVIDKTSLSPVETQSDDFVPSSLKNGALSSRAFSATQPSSLSHVDLTGASQRSKNQTEVNGVSPSIDQQIIPETPPVDALLEDAVAKNVESGEVRINCTPRSAYKSTDVNLAAFDKLSMVGTTSCRSHSGRLISSGGSGSSKTIYPDSSSPEQVKIAVSVSNDPSSMPTSSHLPKTVISHEGPGHALPIASYSQKELNCGRESEQLHENQVDVPGLIPSNDVLLNDNIKLVDSQRAADVDQRFEDDIVPSSVPEAGGQSFVPTGRRGTLSLKRKLTKARSEDVESDIISACSIPMMHANDNEVKTTKPRVSENQNATTNTVNVSSAPVFLVSDAKNHDGCGTLDEDNSELKNSEGLSASSALSPAVRVCEDGNSVLIGPDISVQCAGDKQTASDLISGHDRGEMSVPESPESPVGQNQTCLTPPQIIKDKESPLASPQKSLENITTRSSKRTLKAKNGAANSTISHHNRSMNKFPASKLTFEPMPKKCKYDADVFCMRTPNHPRDSSLEASNCLDDTRENRCELKRVSKDISPGDDSKATKKVDKSVSETTDPKILLAYVALRPLESPRAIEDQAKKFESSPAVVQPSQAEDPIVIRDTEVNSFTGATCNTIVYDTLLVSHDCSKLQSPVENCSITDPVNVSYPSPAVHDKTEEAERSPVVAATILSTSQMLSLLEKSVTEYQLKPIEMSNVENAIVISNEANCKINSAKQTSQVEAGSKIQNMEISEDINARLLSQESAQALPSVDASMAESRTIISNAGIALMDNVGDVGELSDSLIFQERIDEFAMADAECENKSVPVLETSSVKRDVELSRLTEVLCSPKAITNLDTGVRQNEESLESKSTAPVAVAGDSSPVRQVHLSLSHPIDIFEQNLDHDLNDAIEISKKSTELFGSNYSSDSSLHDVYSDVHIYESPIVRRKKRKFEKPSLKFSDATSSSGGRRKKAKRATHELPAHYKRAEGVTEKLKAPFKLTTLPSTRSRGCKKKLFDSSTSILEEIPPVDSIDKVYHRSEASLMLSGIAPIGSSLNEESSHNLQETELQHSRKHEIHTSRKELPGIVKAQATANSSAFVANESSQTFSAVKSPPSSRPRSVRKKKFFKRDADEVKFSPEPLDDLSATGRAHGRRSTRLASEKRNSGNFSENKGLFFDSDDTRLSAGDREAHHASIFSDVDSSSGRSWFCGKRKDMSLYSKKYVGKSYLKIHRKSTIEKHSSSGNESQASQLNRPRTRFSEKRCKNPSRREDSTRQENKTLRKWPTRQGQEVNKRRKNSSLYAVSSTSEEEITFYPRLAKKECEKENSEKVPKRNAPRSAKMGKSYKCSFPVADKLTDNSSEVTKNKLMEVSQPSERSWADKTLQERSSIEVLRDASPSPADLSLKIFECEEEKLIWDPQISPVQKPFVISDELGVNKNLTDKNNKENLKDTDITDESIIKVHSAAKVSDDFQDSVQLPQAEKLVKLLENVLPSVQRPDNAPIKNIGHPEAARRRHLQVPPNTPSSVSPSTLIASGEISSIGVSRGNGNSNGPLESTHLDDVREGGNNRKVAFLPGACGASPNLAANENQDQSSCDGVAAFTSIQNPSQLKVKFDACTYDVIQVSDGMIPDVHSSDTSSAASPTRKTRIKIRTALPHAEKIPPEAILFDDICQENVDDKNKSVEIKQSSGLGCRSKVNFNNEPSSIYASCSGNPLTLDNNSDKKVENYESIASKRKSVQNAPASAEHEDQLHDKAISPSTSSGCRWSLECAQPAPVVAHPPATAAYSDVTRLNTNQENATPKRMDGRVLFGSAADELCDGSLRDDLLGALELPPSRGQAGSLRRGQLLLLRDLLGSFVQDVNTRASQILDVVNDLLEENIQN</sequence>
<dbReference type="KEGG" id="hazt:108682574"/>
<gene>
    <name evidence="4" type="primary">LOC108682574</name>
</gene>
<feature type="region of interest" description="Disordered" evidence="1">
    <location>
        <begin position="2054"/>
        <end position="2077"/>
    </location>
</feature>
<dbReference type="OrthoDB" id="6356536at2759"/>
<dbReference type="InterPro" id="IPR040560">
    <property type="entry name" value="SYCP2_SLD"/>
</dbReference>
<dbReference type="InterPro" id="IPR024835">
    <property type="entry name" value="SYCP2-like"/>
</dbReference>
<dbReference type="Proteomes" id="UP000694843">
    <property type="component" value="Unplaced"/>
</dbReference>
<dbReference type="PANTHER" id="PTHR15607">
    <property type="entry name" value="SYNAPTONEMAL COMPLEX PROTEIN-RELATED"/>
    <property type="match status" value="1"/>
</dbReference>
<organism evidence="3 4">
    <name type="scientific">Hyalella azteca</name>
    <name type="common">Amphipod</name>
    <dbReference type="NCBI Taxonomy" id="294128"/>
    <lineage>
        <taxon>Eukaryota</taxon>
        <taxon>Metazoa</taxon>
        <taxon>Ecdysozoa</taxon>
        <taxon>Arthropoda</taxon>
        <taxon>Crustacea</taxon>
        <taxon>Multicrustacea</taxon>
        <taxon>Malacostraca</taxon>
        <taxon>Eumalacostraca</taxon>
        <taxon>Peracarida</taxon>
        <taxon>Amphipoda</taxon>
        <taxon>Senticaudata</taxon>
        <taxon>Talitrida</taxon>
        <taxon>Talitroidea</taxon>
        <taxon>Hyalellidae</taxon>
        <taxon>Hyalella</taxon>
    </lineage>
</organism>
<feature type="region of interest" description="Disordered" evidence="1">
    <location>
        <begin position="1750"/>
        <end position="1817"/>
    </location>
</feature>
<protein>
    <submittedName>
        <fullName evidence="4">Uncharacterized protein LOC108682574</fullName>
    </submittedName>
</protein>
<feature type="region of interest" description="Disordered" evidence="1">
    <location>
        <begin position="668"/>
        <end position="692"/>
    </location>
</feature>
<name>A0A979FY01_HYAAZ</name>
<evidence type="ECO:0000256" key="1">
    <source>
        <dbReference type="SAM" id="MobiDB-lite"/>
    </source>
</evidence>
<feature type="region of interest" description="Disordered" evidence="1">
    <location>
        <begin position="588"/>
        <end position="613"/>
    </location>
</feature>